<name>A0AA39EZA2_MICHY</name>
<keyword evidence="1" id="KW-1015">Disulfide bond</keyword>
<feature type="domain" description="Peptidase S1" evidence="4">
    <location>
        <begin position="96"/>
        <end position="344"/>
    </location>
</feature>
<comment type="caution">
    <text evidence="5">The sequence shown here is derived from an EMBL/GenBank/DDBJ whole genome shotgun (WGS) entry which is preliminary data.</text>
</comment>
<sequence length="346" mass="37079">MYLKFNLLFIFIYCGVFGQTPPPTYGVVFSGSTTTTTTPRPTQSGCRCVAAGSCPANPGIDVRIVNQGTSASCTAGQVWCCGQPSGLTTSCGIRKITNAPAQPTGTARYGAYPWQVAILLSDNTYLGSGVLINDNHVLTVAHKVSPYPNLNFKLRLGDWDGQATSEQYPYREYNPVRVFIHPNYNSQNLFNDVAIIRLNGIVPLATSPNINTACLPTAAPVAGSRCYVAGWGKNSFGSSGTYQRVLKEVDVPIIDQNTCETRLRATRLGQYFILDRNSFMCAGGETGKDSCTGDGGAPLVCSSNSGQWTAVGLVDWGIGCADSTVPGVYVNIFNYLSWINQQLTAA</sequence>
<dbReference type="PANTHER" id="PTHR24258">
    <property type="entry name" value="SERINE PROTEASE-RELATED"/>
    <property type="match status" value="1"/>
</dbReference>
<dbReference type="FunFam" id="2.40.10.10:FF:000002">
    <property type="entry name" value="Transmembrane protease serine"/>
    <property type="match status" value="1"/>
</dbReference>
<organism evidence="5 6">
    <name type="scientific">Microctonus hyperodae</name>
    <name type="common">Parasitoid wasp</name>
    <dbReference type="NCBI Taxonomy" id="165561"/>
    <lineage>
        <taxon>Eukaryota</taxon>
        <taxon>Metazoa</taxon>
        <taxon>Ecdysozoa</taxon>
        <taxon>Arthropoda</taxon>
        <taxon>Hexapoda</taxon>
        <taxon>Insecta</taxon>
        <taxon>Pterygota</taxon>
        <taxon>Neoptera</taxon>
        <taxon>Endopterygota</taxon>
        <taxon>Hymenoptera</taxon>
        <taxon>Apocrita</taxon>
        <taxon>Ichneumonoidea</taxon>
        <taxon>Braconidae</taxon>
        <taxon>Euphorinae</taxon>
        <taxon>Microctonus</taxon>
    </lineage>
</organism>
<comment type="similarity">
    <text evidence="2">Belongs to the peptidase S1 family. CLIP subfamily.</text>
</comment>
<keyword evidence="6" id="KW-1185">Reference proteome</keyword>
<dbReference type="PRINTS" id="PR00722">
    <property type="entry name" value="CHYMOTRYPSIN"/>
</dbReference>
<dbReference type="CDD" id="cd00190">
    <property type="entry name" value="Tryp_SPc"/>
    <property type="match status" value="1"/>
</dbReference>
<dbReference type="Gene3D" id="2.40.10.10">
    <property type="entry name" value="Trypsin-like serine proteases"/>
    <property type="match status" value="1"/>
</dbReference>
<dbReference type="InterPro" id="IPR001314">
    <property type="entry name" value="Peptidase_S1A"/>
</dbReference>
<dbReference type="GO" id="GO:0004252">
    <property type="term" value="F:serine-type endopeptidase activity"/>
    <property type="evidence" value="ECO:0007669"/>
    <property type="project" value="InterPro"/>
</dbReference>
<dbReference type="SUPFAM" id="SSF50494">
    <property type="entry name" value="Trypsin-like serine proteases"/>
    <property type="match status" value="1"/>
</dbReference>
<dbReference type="GO" id="GO:0006508">
    <property type="term" value="P:proteolysis"/>
    <property type="evidence" value="ECO:0007669"/>
    <property type="project" value="InterPro"/>
</dbReference>
<evidence type="ECO:0000256" key="2">
    <source>
        <dbReference type="ARBA" id="ARBA00024195"/>
    </source>
</evidence>
<evidence type="ECO:0000256" key="1">
    <source>
        <dbReference type="ARBA" id="ARBA00023157"/>
    </source>
</evidence>
<feature type="signal peptide" evidence="3">
    <location>
        <begin position="1"/>
        <end position="18"/>
    </location>
</feature>
<dbReference type="InterPro" id="IPR001254">
    <property type="entry name" value="Trypsin_dom"/>
</dbReference>
<reference evidence="5" key="2">
    <citation type="submission" date="2023-03" db="EMBL/GenBank/DDBJ databases">
        <authorList>
            <person name="Inwood S.N."/>
            <person name="Skelly J.G."/>
            <person name="Guhlin J."/>
            <person name="Harrop T.W.R."/>
            <person name="Goldson S.G."/>
            <person name="Dearden P.K."/>
        </authorList>
    </citation>
    <scope>NUCLEOTIDE SEQUENCE</scope>
    <source>
        <strain evidence="5">Lincoln</strain>
        <tissue evidence="5">Whole body</tissue>
    </source>
</reference>
<keyword evidence="3" id="KW-0732">Signal</keyword>
<dbReference type="SMART" id="SM00020">
    <property type="entry name" value="Tryp_SPc"/>
    <property type="match status" value="1"/>
</dbReference>
<protein>
    <recommendedName>
        <fullName evidence="4">Peptidase S1 domain-containing protein</fullName>
    </recommendedName>
</protein>
<evidence type="ECO:0000313" key="6">
    <source>
        <dbReference type="Proteomes" id="UP001168972"/>
    </source>
</evidence>
<dbReference type="AlphaFoldDB" id="A0AA39EZA2"/>
<dbReference type="Pfam" id="PF00089">
    <property type="entry name" value="Trypsin"/>
    <property type="match status" value="1"/>
</dbReference>
<dbReference type="Proteomes" id="UP001168972">
    <property type="component" value="Unassembled WGS sequence"/>
</dbReference>
<dbReference type="EMBL" id="JAQQBR010001836">
    <property type="protein sequence ID" value="KAK0159794.1"/>
    <property type="molecule type" value="Genomic_DNA"/>
</dbReference>
<feature type="chain" id="PRO_5041402081" description="Peptidase S1 domain-containing protein" evidence="3">
    <location>
        <begin position="19"/>
        <end position="346"/>
    </location>
</feature>
<gene>
    <name evidence="5" type="ORF">PV327_010869</name>
</gene>
<evidence type="ECO:0000259" key="4">
    <source>
        <dbReference type="PROSITE" id="PS50240"/>
    </source>
</evidence>
<proteinExistence type="inferred from homology"/>
<accession>A0AA39EZA2</accession>
<dbReference type="PANTHER" id="PTHR24258:SF116">
    <property type="entry name" value="FI16631P1-RELATED"/>
    <property type="match status" value="1"/>
</dbReference>
<dbReference type="PROSITE" id="PS50240">
    <property type="entry name" value="TRYPSIN_DOM"/>
    <property type="match status" value="1"/>
</dbReference>
<evidence type="ECO:0000256" key="3">
    <source>
        <dbReference type="SAM" id="SignalP"/>
    </source>
</evidence>
<reference evidence="5" key="1">
    <citation type="journal article" date="2023" name="bioRxiv">
        <title>Scaffold-level genome assemblies of two parasitoid biocontrol wasps reveal the parthenogenesis mechanism and an associated novel virus.</title>
        <authorList>
            <person name="Inwood S."/>
            <person name="Skelly J."/>
            <person name="Guhlin J."/>
            <person name="Harrop T."/>
            <person name="Goldson S."/>
            <person name="Dearden P."/>
        </authorList>
    </citation>
    <scope>NUCLEOTIDE SEQUENCE</scope>
    <source>
        <strain evidence="5">Lincoln</strain>
        <tissue evidence="5">Whole body</tissue>
    </source>
</reference>
<evidence type="ECO:0000313" key="5">
    <source>
        <dbReference type="EMBL" id="KAK0159794.1"/>
    </source>
</evidence>
<dbReference type="InterPro" id="IPR009003">
    <property type="entry name" value="Peptidase_S1_PA"/>
</dbReference>
<dbReference type="InterPro" id="IPR043504">
    <property type="entry name" value="Peptidase_S1_PA_chymotrypsin"/>
</dbReference>